<evidence type="ECO:0000256" key="2">
    <source>
        <dbReference type="ARBA" id="ARBA00023015"/>
    </source>
</evidence>
<dbReference type="InterPro" id="IPR000847">
    <property type="entry name" value="LysR_HTH_N"/>
</dbReference>
<dbReference type="PANTHER" id="PTHR30537">
    <property type="entry name" value="HTH-TYPE TRANSCRIPTIONAL REGULATOR"/>
    <property type="match status" value="1"/>
</dbReference>
<dbReference type="Pfam" id="PF03466">
    <property type="entry name" value="LysR_substrate"/>
    <property type="match status" value="1"/>
</dbReference>
<dbReference type="InterPro" id="IPR036388">
    <property type="entry name" value="WH-like_DNA-bd_sf"/>
</dbReference>
<dbReference type="InterPro" id="IPR005119">
    <property type="entry name" value="LysR_subst-bd"/>
</dbReference>
<dbReference type="Gene3D" id="1.10.10.10">
    <property type="entry name" value="Winged helix-like DNA-binding domain superfamily/Winged helix DNA-binding domain"/>
    <property type="match status" value="1"/>
</dbReference>
<dbReference type="InterPro" id="IPR058163">
    <property type="entry name" value="LysR-type_TF_proteobact-type"/>
</dbReference>
<dbReference type="SUPFAM" id="SSF53850">
    <property type="entry name" value="Periplasmic binding protein-like II"/>
    <property type="match status" value="1"/>
</dbReference>
<keyword evidence="4" id="KW-0804">Transcription</keyword>
<keyword evidence="7" id="KW-1185">Reference proteome</keyword>
<dbReference type="KEGG" id="hyf:DTO96_101745"/>
<gene>
    <name evidence="6" type="primary">dmlR_6</name>
    <name evidence="6" type="ORF">DTO96_101745</name>
</gene>
<evidence type="ECO:0000313" key="6">
    <source>
        <dbReference type="EMBL" id="AXF86005.1"/>
    </source>
</evidence>
<evidence type="ECO:0000259" key="5">
    <source>
        <dbReference type="PROSITE" id="PS50931"/>
    </source>
</evidence>
<name>A0A345DCB7_9BURK</name>
<organism evidence="6 7">
    <name type="scientific">Ephemeroptericola cinctiostellae</name>
    <dbReference type="NCBI Taxonomy" id="2268024"/>
    <lineage>
        <taxon>Bacteria</taxon>
        <taxon>Pseudomonadati</taxon>
        <taxon>Pseudomonadota</taxon>
        <taxon>Betaproteobacteria</taxon>
        <taxon>Burkholderiales</taxon>
        <taxon>Burkholderiaceae</taxon>
        <taxon>Ephemeroptericola</taxon>
    </lineage>
</organism>
<dbReference type="InterPro" id="IPR036390">
    <property type="entry name" value="WH_DNA-bd_sf"/>
</dbReference>
<dbReference type="AlphaFoldDB" id="A0A345DCB7"/>
<dbReference type="FunFam" id="1.10.10.10:FF:000001">
    <property type="entry name" value="LysR family transcriptional regulator"/>
    <property type="match status" value="1"/>
</dbReference>
<sequence length="296" mass="32885">MKPLDLNPLYTFIAVVDAGSFTAASERLGVAKAKISIHIARLEAQLGMTLLRRTTRQVTLTEEGRTLYDGCLPLLDELNQLIHNTLTPNPTLSGVMRISATPELVGQSLAPAIAQFSQLHQHLQFDIRSTDRVLDMVKDGIDLSIRVGWLKDSSQRATKLSDVRQCVIASPAYLNIHGTPQTPEDLTQHHWLALSLLSAPLTWVFQHNHHKQTVQMQSRIRVDTTAALVALLAQDMGISIIDEPSVREHLATGQLIEVLPEYVLPNAGMFAVHPPGRHLSTKARAFVDFYRDFLSQ</sequence>
<proteinExistence type="inferred from homology"/>
<dbReference type="EMBL" id="CP031124">
    <property type="protein sequence ID" value="AXF86005.1"/>
    <property type="molecule type" value="Genomic_DNA"/>
</dbReference>
<comment type="similarity">
    <text evidence="1">Belongs to the LysR transcriptional regulatory family.</text>
</comment>
<dbReference type="SUPFAM" id="SSF46785">
    <property type="entry name" value="Winged helix' DNA-binding domain"/>
    <property type="match status" value="1"/>
</dbReference>
<dbReference type="GO" id="GO:0043565">
    <property type="term" value="F:sequence-specific DNA binding"/>
    <property type="evidence" value="ECO:0007669"/>
    <property type="project" value="TreeGrafter"/>
</dbReference>
<evidence type="ECO:0000256" key="1">
    <source>
        <dbReference type="ARBA" id="ARBA00009437"/>
    </source>
</evidence>
<accession>A0A345DCB7</accession>
<dbReference type="Gene3D" id="3.40.190.290">
    <property type="match status" value="1"/>
</dbReference>
<protein>
    <submittedName>
        <fullName evidence="6">HTH-type transcriptional regulator DmlR</fullName>
    </submittedName>
</protein>
<dbReference type="GO" id="GO:0006351">
    <property type="term" value="P:DNA-templated transcription"/>
    <property type="evidence" value="ECO:0007669"/>
    <property type="project" value="TreeGrafter"/>
</dbReference>
<dbReference type="GO" id="GO:0003700">
    <property type="term" value="F:DNA-binding transcription factor activity"/>
    <property type="evidence" value="ECO:0007669"/>
    <property type="project" value="InterPro"/>
</dbReference>
<evidence type="ECO:0000313" key="7">
    <source>
        <dbReference type="Proteomes" id="UP000252182"/>
    </source>
</evidence>
<evidence type="ECO:0000256" key="3">
    <source>
        <dbReference type="ARBA" id="ARBA00023125"/>
    </source>
</evidence>
<dbReference type="PROSITE" id="PS50931">
    <property type="entry name" value="HTH_LYSR"/>
    <property type="match status" value="1"/>
</dbReference>
<feature type="domain" description="HTH lysR-type" evidence="5">
    <location>
        <begin position="4"/>
        <end position="61"/>
    </location>
</feature>
<dbReference type="PANTHER" id="PTHR30537:SF66">
    <property type="entry name" value="IRON-REGULATED VIRULENCE REGULATORY PROTEIN IRGB"/>
    <property type="match status" value="1"/>
</dbReference>
<reference evidence="7" key="1">
    <citation type="submission" date="2018-07" db="EMBL/GenBank/DDBJ databases">
        <authorList>
            <person name="Kim H."/>
        </authorList>
    </citation>
    <scope>NUCLEOTIDE SEQUENCE [LARGE SCALE GENOMIC DNA]</scope>
    <source>
        <strain evidence="7">F02</strain>
    </source>
</reference>
<evidence type="ECO:0000256" key="4">
    <source>
        <dbReference type="ARBA" id="ARBA00023163"/>
    </source>
</evidence>
<dbReference type="CDD" id="cd08422">
    <property type="entry name" value="PBP2_CrgA_like"/>
    <property type="match status" value="1"/>
</dbReference>
<keyword evidence="3" id="KW-0238">DNA-binding</keyword>
<dbReference type="Pfam" id="PF00126">
    <property type="entry name" value="HTH_1"/>
    <property type="match status" value="1"/>
</dbReference>
<keyword evidence="2" id="KW-0805">Transcription regulation</keyword>
<dbReference type="Proteomes" id="UP000252182">
    <property type="component" value="Chromosome"/>
</dbReference>